<dbReference type="InterPro" id="IPR026881">
    <property type="entry name" value="WYL_dom"/>
</dbReference>
<evidence type="ECO:0000313" key="2">
    <source>
        <dbReference type="EMBL" id="AJD90362.1"/>
    </source>
</evidence>
<feature type="domain" description="WYL" evidence="1">
    <location>
        <begin position="8"/>
        <end position="63"/>
    </location>
</feature>
<dbReference type="HOGENOM" id="CLU_181292_2_0_9"/>
<dbReference type="EMBL" id="CP009416">
    <property type="protein sequence ID" value="AJD90362.1"/>
    <property type="molecule type" value="Genomic_DNA"/>
</dbReference>
<accession>A0A0B5ANZ0</accession>
<dbReference type="Pfam" id="PF13280">
    <property type="entry name" value="WYL"/>
    <property type="match status" value="1"/>
</dbReference>
<keyword evidence="3" id="KW-1185">Reference proteome</keyword>
<dbReference type="BioCyc" id="JESP1508404:G14D9-10277-MONOMER"/>
<dbReference type="OrthoDB" id="2112405at2"/>
<reference evidence="2 3" key="1">
    <citation type="submission" date="2014-08" db="EMBL/GenBank/DDBJ databases">
        <title>Complete genome of a marine bacteria Jeotgalibacillus malaysiensis.</title>
        <authorList>
            <person name="Yaakop A.S."/>
            <person name="Chan K.-G."/>
            <person name="Goh K.M."/>
        </authorList>
    </citation>
    <scope>NUCLEOTIDE SEQUENCE [LARGE SCALE GENOMIC DNA]</scope>
    <source>
        <strain evidence="2 3">D5</strain>
    </source>
</reference>
<dbReference type="KEGG" id="jeo:JMA_10450"/>
<dbReference type="Proteomes" id="UP000031449">
    <property type="component" value="Chromosome"/>
</dbReference>
<dbReference type="AlphaFoldDB" id="A0A0B5ANZ0"/>
<organism evidence="2 3">
    <name type="scientific">Jeotgalibacillus malaysiensis</name>
    <dbReference type="NCBI Taxonomy" id="1508404"/>
    <lineage>
        <taxon>Bacteria</taxon>
        <taxon>Bacillati</taxon>
        <taxon>Bacillota</taxon>
        <taxon>Bacilli</taxon>
        <taxon>Bacillales</taxon>
        <taxon>Caryophanaceae</taxon>
        <taxon>Jeotgalibacillus</taxon>
    </lineage>
</organism>
<sequence>MKEKLFRYWQQGLTVKMIYMKSDGICSERRVKIRKLGETSFTAYCLKRRAVRTFHYDRILSIKPMIKKEKLII</sequence>
<evidence type="ECO:0000259" key="1">
    <source>
        <dbReference type="Pfam" id="PF13280"/>
    </source>
</evidence>
<evidence type="ECO:0000313" key="3">
    <source>
        <dbReference type="Proteomes" id="UP000031449"/>
    </source>
</evidence>
<gene>
    <name evidence="2" type="ORF">JMA_10450</name>
</gene>
<protein>
    <recommendedName>
        <fullName evidence="1">WYL domain-containing protein</fullName>
    </recommendedName>
</protein>
<proteinExistence type="predicted"/>
<name>A0A0B5ANZ0_9BACL</name>